<feature type="non-terminal residue" evidence="1">
    <location>
        <position position="66"/>
    </location>
</feature>
<dbReference type="AlphaFoldDB" id="A0A383AX37"/>
<proteinExistence type="predicted"/>
<dbReference type="EMBL" id="UINC01195585">
    <property type="protein sequence ID" value="SVE12214.1"/>
    <property type="molecule type" value="Genomic_DNA"/>
</dbReference>
<sequence length="66" mass="7611">MNTAIEISRASSRIKRDINRKFQNQLVNSPAWGHQISYVPCRKDTRVHYVQVCAHYVLTGDLTPIL</sequence>
<organism evidence="1">
    <name type="scientific">marine metagenome</name>
    <dbReference type="NCBI Taxonomy" id="408172"/>
    <lineage>
        <taxon>unclassified sequences</taxon>
        <taxon>metagenomes</taxon>
        <taxon>ecological metagenomes</taxon>
    </lineage>
</organism>
<name>A0A383AX37_9ZZZZ</name>
<gene>
    <name evidence="1" type="ORF">METZ01_LOCUS465068</name>
</gene>
<evidence type="ECO:0000313" key="1">
    <source>
        <dbReference type="EMBL" id="SVE12214.1"/>
    </source>
</evidence>
<protein>
    <submittedName>
        <fullName evidence="1">Uncharacterized protein</fullName>
    </submittedName>
</protein>
<accession>A0A383AX37</accession>
<reference evidence="1" key="1">
    <citation type="submission" date="2018-05" db="EMBL/GenBank/DDBJ databases">
        <authorList>
            <person name="Lanie J.A."/>
            <person name="Ng W.-L."/>
            <person name="Kazmierczak K.M."/>
            <person name="Andrzejewski T.M."/>
            <person name="Davidsen T.M."/>
            <person name="Wayne K.J."/>
            <person name="Tettelin H."/>
            <person name="Glass J.I."/>
            <person name="Rusch D."/>
            <person name="Podicherti R."/>
            <person name="Tsui H.-C.T."/>
            <person name="Winkler M.E."/>
        </authorList>
    </citation>
    <scope>NUCLEOTIDE SEQUENCE</scope>
</reference>